<feature type="transmembrane region" description="Helical" evidence="2">
    <location>
        <begin position="48"/>
        <end position="71"/>
    </location>
</feature>
<keyword evidence="2" id="KW-0812">Transmembrane</keyword>
<reference evidence="3 4" key="1">
    <citation type="submission" date="2019-03" db="EMBL/GenBank/DDBJ databases">
        <title>Rhodosporidium diobovatum UCD-FST 08-225 genome sequencing, assembly, and annotation.</title>
        <authorList>
            <person name="Fakankun I.U."/>
            <person name="Fristensky B."/>
            <person name="Levin D.B."/>
        </authorList>
    </citation>
    <scope>NUCLEOTIDE SEQUENCE [LARGE SCALE GENOMIC DNA]</scope>
    <source>
        <strain evidence="3 4">UCD-FST 08-225</strain>
    </source>
</reference>
<dbReference type="EMBL" id="SOZI01000015">
    <property type="protein sequence ID" value="TNY23102.1"/>
    <property type="molecule type" value="Genomic_DNA"/>
</dbReference>
<feature type="compositionally biased region" description="Acidic residues" evidence="1">
    <location>
        <begin position="1005"/>
        <end position="1015"/>
    </location>
</feature>
<feature type="region of interest" description="Disordered" evidence="1">
    <location>
        <begin position="996"/>
        <end position="1015"/>
    </location>
</feature>
<keyword evidence="2" id="KW-0472">Membrane</keyword>
<name>A0A5C5G3T5_9BASI</name>
<organism evidence="3 4">
    <name type="scientific">Rhodotorula diobovata</name>
    <dbReference type="NCBI Taxonomy" id="5288"/>
    <lineage>
        <taxon>Eukaryota</taxon>
        <taxon>Fungi</taxon>
        <taxon>Dikarya</taxon>
        <taxon>Basidiomycota</taxon>
        <taxon>Pucciniomycotina</taxon>
        <taxon>Microbotryomycetes</taxon>
        <taxon>Sporidiobolales</taxon>
        <taxon>Sporidiobolaceae</taxon>
        <taxon>Rhodotorula</taxon>
    </lineage>
</organism>
<feature type="region of interest" description="Disordered" evidence="1">
    <location>
        <begin position="885"/>
        <end position="923"/>
    </location>
</feature>
<dbReference type="OrthoDB" id="10261361at2759"/>
<proteinExistence type="predicted"/>
<dbReference type="Proteomes" id="UP000311382">
    <property type="component" value="Unassembled WGS sequence"/>
</dbReference>
<dbReference type="AlphaFoldDB" id="A0A5C5G3T5"/>
<evidence type="ECO:0000256" key="1">
    <source>
        <dbReference type="SAM" id="MobiDB-lite"/>
    </source>
</evidence>
<feature type="transmembrane region" description="Helical" evidence="2">
    <location>
        <begin position="114"/>
        <end position="141"/>
    </location>
</feature>
<sequence length="1015" mass="114584">MVTLLLTAASPSLSTLNAGTKSSAQPSAQSSTLRTLFVTVPSVLSLDFVTAFGQALALLLVLTVVTLGALYEVYRLSGGWHGPSGEIGRGEHDLGEGFDRENLQERPRKWRDSCAWRVAVTFWCGSFYLPLSKLAIGALVWSDDYWAVANPYELFGVDDPAPPPLGPSSDFYDPMDFCWRTTMRRRDGAQNLNAAWALVPVAVVIVGLLALWFPWRMWQLVKRERPRVDGWTELGERRRDVDAEYERLLDADPSPFNFLYRDYRRQWAAFRSIYLVFKLVNVLLVVLVQKNNCVFRTYGETYLSVVRQGSLLAVMALFCLASALSSPYLTRISNSSDIVSRVGYVFLAMLGLLAALSLPGTDPAVVTTNIVVYGLNIYFTLVALDFSQKLVKKAQRRLDSSIDIFSPALDVSKHIIRRVWQETLAALLLCSPDFAMQSSAKLEFSQDPQLPPYLLNFGASVAERFIEDLKARSLILRELGLDAYSDAARDCESCPDDARLAQLRRVVQLRLTGPDIYFRPERSPPSISTYFGRVDVVPFPFVVVFRYDQQPTEPLPLVNIEGLELLVEQNRQADVLAARKVRLALRALEDQVVFAPHVEVRHLSATGGAVVERHVSDRMAYLRLKRNSDLAWRGYNYASGFTVSLEYADGEGTDSRGRLIRGQKLVLAGSEFGVHDDFQLTADLSLLLRRNRVLVEQRLPTIERSLLEHRTFFRHEADLKRRVLSYSFLLNVFAEDNLSLDEIDAALHSGEPNPKVQQLVQTHKASITRLEERMRAVTGGGVRAWWYLFWDDQWRRNHDVGLPEEAFSPHFSTSICYHPMTRLDLEAFLHKHGFSTGKRAYFHTGLLNRLYFHLDEQVFTSTSHAIPIHLSSSPNRIPFAALPHAHPHHHPSMPPDRRDASAGTALTRSSGFTGGGTSENDPSIRHRAAFLFEEAYERPAPHFRKGSRVEWARYQVGVRATGWAKRFAGLEPVVRDWRPSEDEGIVLDLRRGKTGWEAPRHVDEAGGEEEAEKTR</sequence>
<dbReference type="STRING" id="5288.A0A5C5G3T5"/>
<evidence type="ECO:0000256" key="2">
    <source>
        <dbReference type="SAM" id="Phobius"/>
    </source>
</evidence>
<protein>
    <submittedName>
        <fullName evidence="3">Uncharacterized protein</fullName>
    </submittedName>
</protein>
<feature type="transmembrane region" description="Helical" evidence="2">
    <location>
        <begin position="309"/>
        <end position="330"/>
    </location>
</feature>
<evidence type="ECO:0000313" key="3">
    <source>
        <dbReference type="EMBL" id="TNY23102.1"/>
    </source>
</evidence>
<keyword evidence="2" id="KW-1133">Transmembrane helix</keyword>
<comment type="caution">
    <text evidence="3">The sequence shown here is derived from an EMBL/GenBank/DDBJ whole genome shotgun (WGS) entry which is preliminary data.</text>
</comment>
<keyword evidence="4" id="KW-1185">Reference proteome</keyword>
<evidence type="ECO:0000313" key="4">
    <source>
        <dbReference type="Proteomes" id="UP000311382"/>
    </source>
</evidence>
<accession>A0A5C5G3T5</accession>
<feature type="transmembrane region" description="Helical" evidence="2">
    <location>
        <begin position="194"/>
        <end position="215"/>
    </location>
</feature>
<feature type="transmembrane region" description="Helical" evidence="2">
    <location>
        <begin position="342"/>
        <end position="358"/>
    </location>
</feature>
<feature type="transmembrane region" description="Helical" evidence="2">
    <location>
        <begin position="370"/>
        <end position="387"/>
    </location>
</feature>
<feature type="transmembrane region" description="Helical" evidence="2">
    <location>
        <begin position="268"/>
        <end position="289"/>
    </location>
</feature>
<gene>
    <name evidence="3" type="ORF">DMC30DRAFT_347876</name>
</gene>